<feature type="region of interest" description="Disordered" evidence="1">
    <location>
        <begin position="1"/>
        <end position="21"/>
    </location>
</feature>
<dbReference type="PANTHER" id="PTHR21180:SF32">
    <property type="entry name" value="ENDONUCLEASE_EXONUCLEASE_PHOSPHATASE FAMILY DOMAIN-CONTAINING PROTEIN 1"/>
    <property type="match status" value="1"/>
</dbReference>
<dbReference type="SUPFAM" id="SSF47781">
    <property type="entry name" value="RuvA domain 2-like"/>
    <property type="match status" value="1"/>
</dbReference>
<gene>
    <name evidence="3" type="primary">KIF22_2</name>
    <name evidence="3" type="ORF">P7K49_015072</name>
</gene>
<feature type="domain" description="Helix-hairpin-helix DNA-binding motif class 1" evidence="2">
    <location>
        <begin position="219"/>
        <end position="238"/>
    </location>
</feature>
<organism evidence="3 4">
    <name type="scientific">Saguinus oedipus</name>
    <name type="common">Cotton-top tamarin</name>
    <name type="synonym">Oedipomidas oedipus</name>
    <dbReference type="NCBI Taxonomy" id="9490"/>
    <lineage>
        <taxon>Eukaryota</taxon>
        <taxon>Metazoa</taxon>
        <taxon>Chordata</taxon>
        <taxon>Craniata</taxon>
        <taxon>Vertebrata</taxon>
        <taxon>Euteleostomi</taxon>
        <taxon>Mammalia</taxon>
        <taxon>Eutheria</taxon>
        <taxon>Euarchontoglires</taxon>
        <taxon>Primates</taxon>
        <taxon>Haplorrhini</taxon>
        <taxon>Platyrrhini</taxon>
        <taxon>Cebidae</taxon>
        <taxon>Callitrichinae</taxon>
        <taxon>Saguinus</taxon>
    </lineage>
</organism>
<protein>
    <submittedName>
        <fullName evidence="3">Kinesin-like protein kif22</fullName>
    </submittedName>
</protein>
<dbReference type="InterPro" id="IPR051675">
    <property type="entry name" value="Endo/Exo/Phosphatase_dom_1"/>
</dbReference>
<reference evidence="3 4" key="1">
    <citation type="submission" date="2023-05" db="EMBL/GenBank/DDBJ databases">
        <title>B98-5 Cell Line De Novo Hybrid Assembly: An Optical Mapping Approach.</title>
        <authorList>
            <person name="Kananen K."/>
            <person name="Auerbach J.A."/>
            <person name="Kautto E."/>
            <person name="Blachly J.S."/>
        </authorList>
    </citation>
    <scope>NUCLEOTIDE SEQUENCE [LARGE SCALE GENOMIC DNA]</scope>
    <source>
        <strain evidence="3">B95-8</strain>
        <tissue evidence="3">Cell line</tissue>
    </source>
</reference>
<accession>A0ABQ9V875</accession>
<dbReference type="InterPro" id="IPR003583">
    <property type="entry name" value="Hlx-hairpin-Hlx_DNA-bd_motif"/>
</dbReference>
<comment type="caution">
    <text evidence="3">The sequence shown here is derived from an EMBL/GenBank/DDBJ whole genome shotgun (WGS) entry which is preliminary data.</text>
</comment>
<dbReference type="Proteomes" id="UP001266305">
    <property type="component" value="Unassembled WGS sequence"/>
</dbReference>
<evidence type="ECO:0000256" key="1">
    <source>
        <dbReference type="SAM" id="MobiDB-lite"/>
    </source>
</evidence>
<proteinExistence type="predicted"/>
<feature type="domain" description="Helix-hairpin-helix DNA-binding motif class 1" evidence="2">
    <location>
        <begin position="189"/>
        <end position="208"/>
    </location>
</feature>
<feature type="compositionally biased region" description="Low complexity" evidence="1">
    <location>
        <begin position="1"/>
        <end position="13"/>
    </location>
</feature>
<evidence type="ECO:0000313" key="4">
    <source>
        <dbReference type="Proteomes" id="UP001266305"/>
    </source>
</evidence>
<dbReference type="InterPro" id="IPR010994">
    <property type="entry name" value="RuvA_2-like"/>
</dbReference>
<evidence type="ECO:0000259" key="2">
    <source>
        <dbReference type="SMART" id="SM00278"/>
    </source>
</evidence>
<sequence length="252" mass="28097">MAAPASASQKPSPLQKLGSMDPAMLERLLSLDRLLASQGSQGAPLLSTTKQERMVLMKTVEEKDLEIERLKMKPKELEAKMLAQKAEDSKEKENHYPTMLRPLSHRTVTVAKPLKKAVVMPLQLIQEQAASPNAEIHILKNKGRKRKLESLDAPEPEKAEDCWELQISPELLAHGRKKLLDLLNEGSARDLRSLQRIGPKKAQLIVGWRELHGPFSQVEDLERVEGITGKQMESFLKADIPGLAAGQRCDPS</sequence>
<dbReference type="PANTHER" id="PTHR21180">
    <property type="entry name" value="ENDONUCLEASE/EXONUCLEASE/PHOSPHATASE FAMILY DOMAIN-CONTAINING PROTEIN 1"/>
    <property type="match status" value="1"/>
</dbReference>
<dbReference type="EMBL" id="JASSZA010000007">
    <property type="protein sequence ID" value="KAK2105558.1"/>
    <property type="molecule type" value="Genomic_DNA"/>
</dbReference>
<dbReference type="SMART" id="SM00278">
    <property type="entry name" value="HhH1"/>
    <property type="match status" value="2"/>
</dbReference>
<evidence type="ECO:0000313" key="3">
    <source>
        <dbReference type="EMBL" id="KAK2105558.1"/>
    </source>
</evidence>
<dbReference type="Gene3D" id="1.10.150.280">
    <property type="entry name" value="AF1531-like domain"/>
    <property type="match status" value="1"/>
</dbReference>
<dbReference type="Pfam" id="PF12836">
    <property type="entry name" value="HHH_3"/>
    <property type="match status" value="1"/>
</dbReference>
<name>A0ABQ9V875_SAGOE</name>
<keyword evidence="4" id="KW-1185">Reference proteome</keyword>